<evidence type="ECO:0000256" key="2">
    <source>
        <dbReference type="SAM" id="SignalP"/>
    </source>
</evidence>
<gene>
    <name evidence="5" type="primary">LOC106167905</name>
</gene>
<proteinExistence type="predicted"/>
<dbReference type="GeneID" id="106167905"/>
<dbReference type="STRING" id="7574.A0A1S3IXI1"/>
<dbReference type="AlphaFoldDB" id="A0A1S3IXI1"/>
<keyword evidence="2" id="KW-0732">Signal</keyword>
<feature type="domain" description="YHYH" evidence="3">
    <location>
        <begin position="65"/>
        <end position="156"/>
    </location>
</feature>
<evidence type="ECO:0000259" key="3">
    <source>
        <dbReference type="Pfam" id="PF14240"/>
    </source>
</evidence>
<accession>A0A1S3IXI1</accession>
<feature type="signal peptide" evidence="2">
    <location>
        <begin position="1"/>
        <end position="16"/>
    </location>
</feature>
<evidence type="ECO:0000313" key="5">
    <source>
        <dbReference type="RefSeq" id="XP_013402254.1"/>
    </source>
</evidence>
<dbReference type="InParanoid" id="A0A1S3IXI1"/>
<dbReference type="OrthoDB" id="197925at2759"/>
<dbReference type="Proteomes" id="UP000085678">
    <property type="component" value="Unplaced"/>
</dbReference>
<dbReference type="InterPro" id="IPR025924">
    <property type="entry name" value="YHYH_dom"/>
</dbReference>
<name>A0A1S3IXI1_LINAN</name>
<evidence type="ECO:0000256" key="1">
    <source>
        <dbReference type="SAM" id="MobiDB-lite"/>
    </source>
</evidence>
<feature type="chain" id="PRO_5010262716" evidence="2">
    <location>
        <begin position="17"/>
        <end position="288"/>
    </location>
</feature>
<protein>
    <submittedName>
        <fullName evidence="5">Uncharacterized protein LOC106167905</fullName>
    </submittedName>
</protein>
<dbReference type="RefSeq" id="XP_013402254.1">
    <property type="nucleotide sequence ID" value="XM_013546800.1"/>
</dbReference>
<organism evidence="4 5">
    <name type="scientific">Lingula anatina</name>
    <name type="common">Brachiopod</name>
    <name type="synonym">Lingula unguis</name>
    <dbReference type="NCBI Taxonomy" id="7574"/>
    <lineage>
        <taxon>Eukaryota</taxon>
        <taxon>Metazoa</taxon>
        <taxon>Spiralia</taxon>
        <taxon>Lophotrochozoa</taxon>
        <taxon>Brachiopoda</taxon>
        <taxon>Linguliformea</taxon>
        <taxon>Lingulata</taxon>
        <taxon>Lingulida</taxon>
        <taxon>Linguloidea</taxon>
        <taxon>Lingulidae</taxon>
        <taxon>Lingula</taxon>
    </lineage>
</organism>
<dbReference type="Pfam" id="PF14240">
    <property type="entry name" value="YHYH"/>
    <property type="match status" value="1"/>
</dbReference>
<feature type="region of interest" description="Disordered" evidence="1">
    <location>
        <begin position="230"/>
        <end position="288"/>
    </location>
</feature>
<reference evidence="5" key="1">
    <citation type="submission" date="2025-08" db="UniProtKB">
        <authorList>
            <consortium name="RefSeq"/>
        </authorList>
    </citation>
    <scope>IDENTIFICATION</scope>
    <source>
        <tissue evidence="5">Gonads</tissue>
    </source>
</reference>
<keyword evidence="4" id="KW-1185">Reference proteome</keyword>
<dbReference type="KEGG" id="lak:106167905"/>
<evidence type="ECO:0000313" key="4">
    <source>
        <dbReference type="Proteomes" id="UP000085678"/>
    </source>
</evidence>
<sequence>MHTLAVFACVVGVCAALTNKEIAQFVNGVKITSTTSSHKISATGMPEHTPGNVNPNDAKAQNYNFNIPKKPTYGSKGGCLPMGIIGVTIQGVGIFNPLTAEACDAVLVEKMDKCNGHPDMRGAYHHHGVPTCLVNGTADQFIGFALDGFPIYGAMASDLKREVTADDLDECHGREVNGKYRYHVTKEWPYFLGCFKGAANRQQGFMGSQAWCTNTKATHMCSCKDRKVFKKSPGRTDACPERPQRPNGNGGPNAGTNNNGATRRPHRPGGGSRPMRPFRPGPGTLVGF</sequence>